<dbReference type="PANTHER" id="PTHR43317">
    <property type="entry name" value="THERMOSPERMINE SYNTHASE ACAULIS5"/>
    <property type="match status" value="1"/>
</dbReference>
<evidence type="ECO:0000259" key="5">
    <source>
        <dbReference type="PROSITE" id="PS51006"/>
    </source>
</evidence>
<comment type="similarity">
    <text evidence="1">Belongs to the spermidine/spermine synthase family.</text>
</comment>
<feature type="active site" description="Proton acceptor" evidence="4">
    <location>
        <position position="69"/>
    </location>
</feature>
<organism evidence="6 7">
    <name type="scientific">Syncephalis pseudoplumigaleata</name>
    <dbReference type="NCBI Taxonomy" id="1712513"/>
    <lineage>
        <taxon>Eukaryota</taxon>
        <taxon>Fungi</taxon>
        <taxon>Fungi incertae sedis</taxon>
        <taxon>Zoopagomycota</taxon>
        <taxon>Zoopagomycotina</taxon>
        <taxon>Zoopagomycetes</taxon>
        <taxon>Zoopagales</taxon>
        <taxon>Piptocephalidaceae</taxon>
        <taxon>Syncephalis</taxon>
    </lineage>
</organism>
<evidence type="ECO:0000256" key="2">
    <source>
        <dbReference type="ARBA" id="ARBA00022679"/>
    </source>
</evidence>
<dbReference type="EMBL" id="KZ989609">
    <property type="protein sequence ID" value="RKP25808.1"/>
    <property type="molecule type" value="Genomic_DNA"/>
</dbReference>
<dbReference type="Proteomes" id="UP000278143">
    <property type="component" value="Unassembled WGS sequence"/>
</dbReference>
<dbReference type="SUPFAM" id="SSF53335">
    <property type="entry name" value="S-adenosyl-L-methionine-dependent methyltransferases"/>
    <property type="match status" value="1"/>
</dbReference>
<evidence type="ECO:0000256" key="4">
    <source>
        <dbReference type="PROSITE-ProRule" id="PRU00354"/>
    </source>
</evidence>
<keyword evidence="3 4" id="KW-0620">Polyamine biosynthesis</keyword>
<dbReference type="AlphaFoldDB" id="A0A4P9Z0J0"/>
<dbReference type="InterPro" id="IPR030374">
    <property type="entry name" value="PABS"/>
</dbReference>
<reference evidence="7" key="1">
    <citation type="journal article" date="2018" name="Nat. Microbiol.">
        <title>Leveraging single-cell genomics to expand the fungal tree of life.</title>
        <authorList>
            <person name="Ahrendt S.R."/>
            <person name="Quandt C.A."/>
            <person name="Ciobanu D."/>
            <person name="Clum A."/>
            <person name="Salamov A."/>
            <person name="Andreopoulos B."/>
            <person name="Cheng J.F."/>
            <person name="Woyke T."/>
            <person name="Pelin A."/>
            <person name="Henrissat B."/>
            <person name="Reynolds N.K."/>
            <person name="Benny G.L."/>
            <person name="Smith M.E."/>
            <person name="James T.Y."/>
            <person name="Grigoriev I.V."/>
        </authorList>
    </citation>
    <scope>NUCLEOTIDE SEQUENCE [LARGE SCALE GENOMIC DNA]</scope>
    <source>
        <strain evidence="7">Benny S71-1</strain>
    </source>
</reference>
<keyword evidence="6" id="KW-0489">Methyltransferase</keyword>
<dbReference type="NCBIfam" id="NF037959">
    <property type="entry name" value="MFS_SpdSyn"/>
    <property type="match status" value="1"/>
</dbReference>
<proteinExistence type="inferred from homology"/>
<protein>
    <submittedName>
        <fullName evidence="6">S-adenosyl-L-methionine-dependent methyltransferase</fullName>
    </submittedName>
</protein>
<dbReference type="GO" id="GO:0006596">
    <property type="term" value="P:polyamine biosynthetic process"/>
    <property type="evidence" value="ECO:0007669"/>
    <property type="project" value="UniProtKB-UniRule"/>
</dbReference>
<dbReference type="Gene3D" id="3.40.50.150">
    <property type="entry name" value="Vaccinia Virus protein VP39"/>
    <property type="match status" value="1"/>
</dbReference>
<dbReference type="GO" id="GO:0008168">
    <property type="term" value="F:methyltransferase activity"/>
    <property type="evidence" value="ECO:0007669"/>
    <property type="project" value="UniProtKB-KW"/>
</dbReference>
<evidence type="ECO:0000256" key="3">
    <source>
        <dbReference type="ARBA" id="ARBA00023115"/>
    </source>
</evidence>
<dbReference type="InterPro" id="IPR029063">
    <property type="entry name" value="SAM-dependent_MTases_sf"/>
</dbReference>
<keyword evidence="7" id="KW-1185">Reference proteome</keyword>
<name>A0A4P9Z0J0_9FUNG</name>
<dbReference type="PROSITE" id="PS51006">
    <property type="entry name" value="PABS_2"/>
    <property type="match status" value="1"/>
</dbReference>
<dbReference type="GO" id="GO:0032259">
    <property type="term" value="P:methylation"/>
    <property type="evidence" value="ECO:0007669"/>
    <property type="project" value="UniProtKB-KW"/>
</dbReference>
<dbReference type="OrthoDB" id="2016285at2759"/>
<evidence type="ECO:0000313" key="6">
    <source>
        <dbReference type="EMBL" id="RKP25808.1"/>
    </source>
</evidence>
<feature type="domain" description="PABS" evidence="5">
    <location>
        <begin position="1"/>
        <end position="150"/>
    </location>
</feature>
<evidence type="ECO:0000256" key="1">
    <source>
        <dbReference type="ARBA" id="ARBA00007867"/>
    </source>
</evidence>
<sequence>MVSGLGIGVSATSLLKHGMAVDIVEIDPMVYAYARKYFGLPEPRHAFLEDGRAVVTRAANDTYDYILHDVFTGGSVPKRLFSLEFIREIRRVLKPDGVLTLNFVGSMDGSDAMAMFSIWRTLLEVFPQVAIFKEAPRASSGVINMVFMASTLPIEFRPFEEADYLDGDMRYHAFQQLEASRVDMPDKEQWLQRADIVTDEHNRLDQWQQTAALQHWQTMRDLLPLSFWLNY</sequence>
<keyword evidence="2 4" id="KW-0808">Transferase</keyword>
<accession>A0A4P9Z0J0</accession>
<dbReference type="CDD" id="cd02440">
    <property type="entry name" value="AdoMet_MTases"/>
    <property type="match status" value="1"/>
</dbReference>
<evidence type="ECO:0000313" key="7">
    <source>
        <dbReference type="Proteomes" id="UP000278143"/>
    </source>
</evidence>
<dbReference type="Pfam" id="PF01564">
    <property type="entry name" value="Spermine_synth"/>
    <property type="match status" value="1"/>
</dbReference>
<dbReference type="PANTHER" id="PTHR43317:SF1">
    <property type="entry name" value="THERMOSPERMINE SYNTHASE ACAULIS5"/>
    <property type="match status" value="1"/>
</dbReference>
<gene>
    <name evidence="6" type="ORF">SYNPS1DRAFT_15128</name>
</gene>